<reference evidence="2" key="1">
    <citation type="submission" date="2020-05" db="EMBL/GenBank/DDBJ databases">
        <authorList>
            <person name="Chiriac C."/>
            <person name="Salcher M."/>
            <person name="Ghai R."/>
            <person name="Kavagutti S V."/>
        </authorList>
    </citation>
    <scope>NUCLEOTIDE SEQUENCE</scope>
</reference>
<accession>A0A6J6HAP8</accession>
<dbReference type="Pfam" id="PF25583">
    <property type="entry name" value="WCX"/>
    <property type="match status" value="1"/>
</dbReference>
<proteinExistence type="predicted"/>
<evidence type="ECO:0000259" key="1">
    <source>
        <dbReference type="Pfam" id="PF25583"/>
    </source>
</evidence>
<organism evidence="2">
    <name type="scientific">freshwater metagenome</name>
    <dbReference type="NCBI Taxonomy" id="449393"/>
    <lineage>
        <taxon>unclassified sequences</taxon>
        <taxon>metagenomes</taxon>
        <taxon>ecological metagenomes</taxon>
    </lineage>
</organism>
<gene>
    <name evidence="2" type="ORF">UFOPK1852_00535</name>
</gene>
<dbReference type="EMBL" id="CAEZUS010000064">
    <property type="protein sequence ID" value="CAB4608385.1"/>
    <property type="molecule type" value="Genomic_DNA"/>
</dbReference>
<dbReference type="InterPro" id="IPR057727">
    <property type="entry name" value="WCX_dom"/>
</dbReference>
<protein>
    <submittedName>
        <fullName evidence="2">Unannotated protein</fullName>
    </submittedName>
</protein>
<name>A0A6J6HAP8_9ZZZZ</name>
<feature type="domain" description="WCX" evidence="1">
    <location>
        <begin position="48"/>
        <end position="110"/>
    </location>
</feature>
<sequence>MQGYCDNAKAIRNFRADRIVGVIEIDDQIWPTEQVGNGESSISYQVIVEAATRQVREILPQLPIGSLSASMLGYSEIWIARAICSLAGQAQVAEPANVRALIQSRASSALRNYE</sequence>
<evidence type="ECO:0000313" key="2">
    <source>
        <dbReference type="EMBL" id="CAB4608385.1"/>
    </source>
</evidence>
<dbReference type="AlphaFoldDB" id="A0A6J6HAP8"/>